<evidence type="ECO:0000256" key="8">
    <source>
        <dbReference type="ARBA" id="ARBA00023136"/>
    </source>
</evidence>
<comment type="subcellular location">
    <subcellularLocation>
        <location evidence="1 10">Cell outer membrane</location>
        <topology evidence="1 10">Multi-pass membrane protein</topology>
    </subcellularLocation>
</comment>
<dbReference type="InterPro" id="IPR011662">
    <property type="entry name" value="Secretin/TonB_short_N"/>
</dbReference>
<keyword evidence="4" id="KW-0406">Ion transport</keyword>
<dbReference type="InterPro" id="IPR039426">
    <property type="entry name" value="TonB-dep_rcpt-like"/>
</dbReference>
<dbReference type="InterPro" id="IPR023996">
    <property type="entry name" value="TonB-dep_OMP_SusC/RagA"/>
</dbReference>
<keyword evidence="2 10" id="KW-0813">Transport</keyword>
<evidence type="ECO:0000256" key="6">
    <source>
        <dbReference type="ARBA" id="ARBA00023004"/>
    </source>
</evidence>
<dbReference type="InterPro" id="IPR037066">
    <property type="entry name" value="Plug_dom_sf"/>
</dbReference>
<dbReference type="PATRIC" id="fig|717959.3.peg.2369"/>
<dbReference type="STRING" id="717959.AL1_07810"/>
<dbReference type="Pfam" id="PF00593">
    <property type="entry name" value="TonB_dep_Rec_b-barrel"/>
    <property type="match status" value="1"/>
</dbReference>
<dbReference type="Gene3D" id="2.170.130.10">
    <property type="entry name" value="TonB-dependent receptor, plug domain"/>
    <property type="match status" value="1"/>
</dbReference>
<evidence type="ECO:0000256" key="7">
    <source>
        <dbReference type="ARBA" id="ARBA00023077"/>
    </source>
</evidence>
<protein>
    <submittedName>
        <fullName evidence="14">Outer membrane receptor proteins, mostly Fe transport</fullName>
    </submittedName>
</protein>
<keyword evidence="6" id="KW-0408">Iron</keyword>
<name>D4IK84_9BACT</name>
<dbReference type="GO" id="GO:0009279">
    <property type="term" value="C:cell outer membrane"/>
    <property type="evidence" value="ECO:0007669"/>
    <property type="project" value="UniProtKB-SubCell"/>
</dbReference>
<dbReference type="BioCyc" id="ASHA717959:AL1_RS03660-MONOMER"/>
<dbReference type="InterPro" id="IPR008969">
    <property type="entry name" value="CarboxyPept-like_regulatory"/>
</dbReference>
<dbReference type="Gene3D" id="2.40.170.20">
    <property type="entry name" value="TonB-dependent receptor, beta-barrel domain"/>
    <property type="match status" value="1"/>
</dbReference>
<feature type="signal peptide" evidence="12">
    <location>
        <begin position="1"/>
        <end position="34"/>
    </location>
</feature>
<keyword evidence="9 10" id="KW-0998">Cell outer membrane</keyword>
<sequence>MKKKPDFKTWAAKILRPLLLTLLCIPAFSSTASAQSERKVFSVSVENKSMSETLDEISRISGYSFFYYDGLFSSARKVTLKTTNLTIRQTLDKLFEGSENTYAIDGQQVFIRRAPAKKQQAPKSETITGWVLDKNNAPVSGATVIVAGTNKGVTSGIQGGFQLSDITLPATLNISFLGYEPRTVVVTPQNKDQLTVVLNEESKLVDDIVVVGYGTQRRGMVSSAISKMVVDENNQRQVASPGQLLQGRVAGVISTTGSGNLGSGERMSIRGISSISAGNEPLYVIDGIPITNEDANIFNFGETMSSMATIAVNDIESIEVLKDAASAAIYGSRASNGVVLITTKSGREGKATLRLNFQAGISQFPNLRRVKMANSKQYIEAYNEGVDNYNRQYGYQVGDADYQVHIQNPFGTMPDTDWMKIGTQLGRSYNVDVSVSGGNAKTTYYVGGSYNDQTGVIRTNAMRKANLKAKVTQKFAKWLEVGANVSGNYMKNDQIPGSNIGSSILERLIHQRPIDHVYTPGGGYYTGGTPQLTFHNPVQILDEQIAYIENYRILGNFFAKFNFFDDKLQIQANYNADLSFTYDYTYYNENHPYGTGVGRLVEAYRHVPNTTFEVYANYNDKFGDVDFSAMLGHSYQDVTRKQNYVDVRGFPSPSFNIVNAAAEFYNVTGTLNEYAMESYFGRITAGYKDRYMLTATLRTDGSSKFAPENRWGWFPSVSFGWNLGNEPFMEDSGIDLKFRASYGRTGNQEGISPWAYHAKMSGGKNYGGQSGIAVSDFGNRNLRWEKADQYDVGFDLAFLKGKVNMIFDIYQKNTFDLLYNKPVAAHTGTTSTLSNIGSIRNRGVEFTLNTHFNFGKHFSWLSQFNISHNKNIIKSLTGEDIIGSNRILRAGEEVGSWYVFEQLGIYQYDGEVPDPQYADGIRAGDVKWRDVNNDGQVTDEDRVIQGSSNPKFFGGWNNTFKWKGLRLDVFFTYQYGNKVLAEWMINAARLSHTSNVLASQVENRWTGPGSTNEYPRAIFNRATPNVRNSSRILHDGSFIRLRSLVLGYEFPAAITSKLRMKGLRIYFQGDNLFLISKYPGWDPDVSKDLNPLYYGVDRLTVPQPRMFTFGINITI</sequence>
<dbReference type="InterPro" id="IPR023997">
    <property type="entry name" value="TonB-dep_OMP_SusC/RagA_CS"/>
</dbReference>
<feature type="domain" description="Secretin/TonB short N-terminal" evidence="13">
    <location>
        <begin position="63"/>
        <end position="114"/>
    </location>
</feature>
<evidence type="ECO:0000256" key="9">
    <source>
        <dbReference type="ARBA" id="ARBA00023237"/>
    </source>
</evidence>
<gene>
    <name evidence="14" type="ORF">AL1_07810</name>
</gene>
<dbReference type="GO" id="GO:0006826">
    <property type="term" value="P:iron ion transport"/>
    <property type="evidence" value="ECO:0007669"/>
    <property type="project" value="UniProtKB-KW"/>
</dbReference>
<dbReference type="Gene3D" id="2.60.40.1120">
    <property type="entry name" value="Carboxypeptidase-like, regulatory domain"/>
    <property type="match status" value="1"/>
</dbReference>
<keyword evidence="5 10" id="KW-0812">Transmembrane</keyword>
<keyword evidence="4" id="KW-0410">Iron transport</keyword>
<accession>D4IK84</accession>
<dbReference type="EMBL" id="FP929032">
    <property type="protein sequence ID" value="CBK63346.1"/>
    <property type="molecule type" value="Genomic_DNA"/>
</dbReference>
<dbReference type="KEGG" id="ash:AL1_07810"/>
<dbReference type="NCBIfam" id="TIGR04057">
    <property type="entry name" value="SusC_RagA_signa"/>
    <property type="match status" value="1"/>
</dbReference>
<comment type="similarity">
    <text evidence="10 11">Belongs to the TonB-dependent receptor family.</text>
</comment>
<dbReference type="SMART" id="SM00965">
    <property type="entry name" value="STN"/>
    <property type="match status" value="1"/>
</dbReference>
<keyword evidence="12" id="KW-0732">Signal</keyword>
<keyword evidence="14" id="KW-0675">Receptor</keyword>
<keyword evidence="3 10" id="KW-1134">Transmembrane beta strand</keyword>
<evidence type="ECO:0000256" key="10">
    <source>
        <dbReference type="PROSITE-ProRule" id="PRU01360"/>
    </source>
</evidence>
<keyword evidence="7 11" id="KW-0798">TonB box</keyword>
<evidence type="ECO:0000256" key="3">
    <source>
        <dbReference type="ARBA" id="ARBA00022452"/>
    </source>
</evidence>
<evidence type="ECO:0000256" key="4">
    <source>
        <dbReference type="ARBA" id="ARBA00022496"/>
    </source>
</evidence>
<dbReference type="Pfam" id="PF13715">
    <property type="entry name" value="CarbopepD_reg_2"/>
    <property type="match status" value="1"/>
</dbReference>
<dbReference type="InterPro" id="IPR000531">
    <property type="entry name" value="Beta-barrel_TonB"/>
</dbReference>
<dbReference type="Proteomes" id="UP000008794">
    <property type="component" value="Chromosome"/>
</dbReference>
<dbReference type="Gene3D" id="3.55.50.30">
    <property type="match status" value="1"/>
</dbReference>
<evidence type="ECO:0000256" key="1">
    <source>
        <dbReference type="ARBA" id="ARBA00004571"/>
    </source>
</evidence>
<dbReference type="SUPFAM" id="SSF56935">
    <property type="entry name" value="Porins"/>
    <property type="match status" value="1"/>
</dbReference>
<evidence type="ECO:0000256" key="12">
    <source>
        <dbReference type="SAM" id="SignalP"/>
    </source>
</evidence>
<feature type="chain" id="PRO_5003059134" evidence="12">
    <location>
        <begin position="35"/>
        <end position="1115"/>
    </location>
</feature>
<evidence type="ECO:0000256" key="11">
    <source>
        <dbReference type="RuleBase" id="RU003357"/>
    </source>
</evidence>
<proteinExistence type="inferred from homology"/>
<evidence type="ECO:0000256" key="2">
    <source>
        <dbReference type="ARBA" id="ARBA00022448"/>
    </source>
</evidence>
<dbReference type="HOGENOM" id="CLU_004317_0_2_10"/>
<evidence type="ECO:0000313" key="14">
    <source>
        <dbReference type="EMBL" id="CBK63346.1"/>
    </source>
</evidence>
<dbReference type="NCBIfam" id="TIGR04056">
    <property type="entry name" value="OMP_RagA_SusC"/>
    <property type="match status" value="1"/>
</dbReference>
<dbReference type="SUPFAM" id="SSF49464">
    <property type="entry name" value="Carboxypeptidase regulatory domain-like"/>
    <property type="match status" value="1"/>
</dbReference>
<evidence type="ECO:0000313" key="15">
    <source>
        <dbReference type="Proteomes" id="UP000008794"/>
    </source>
</evidence>
<keyword evidence="8 10" id="KW-0472">Membrane</keyword>
<evidence type="ECO:0000256" key="5">
    <source>
        <dbReference type="ARBA" id="ARBA00022692"/>
    </source>
</evidence>
<evidence type="ECO:0000259" key="13">
    <source>
        <dbReference type="SMART" id="SM00965"/>
    </source>
</evidence>
<keyword evidence="15" id="KW-1185">Reference proteome</keyword>
<reference evidence="14 15" key="1">
    <citation type="submission" date="2010-03" db="EMBL/GenBank/DDBJ databases">
        <title>The genome sequence of Alistipes shahii WAL 8301.</title>
        <authorList>
            <consortium name="metaHIT consortium -- http://www.metahit.eu/"/>
            <person name="Pajon A."/>
            <person name="Turner K."/>
            <person name="Parkhill J."/>
        </authorList>
    </citation>
    <scope>NUCLEOTIDE SEQUENCE [LARGE SCALE GENOMIC DNA]</scope>
    <source>
        <strain evidence="14 15">WAL 8301</strain>
    </source>
</reference>
<organism evidence="14 15">
    <name type="scientific">Alistipes shahii WAL 8301</name>
    <dbReference type="NCBI Taxonomy" id="717959"/>
    <lineage>
        <taxon>Bacteria</taxon>
        <taxon>Pseudomonadati</taxon>
        <taxon>Bacteroidota</taxon>
        <taxon>Bacteroidia</taxon>
        <taxon>Bacteroidales</taxon>
        <taxon>Rikenellaceae</taxon>
        <taxon>Alistipes</taxon>
    </lineage>
</organism>
<reference evidence="14 15" key="2">
    <citation type="submission" date="2010-03" db="EMBL/GenBank/DDBJ databases">
        <authorList>
            <person name="Pajon A."/>
        </authorList>
    </citation>
    <scope>NUCLEOTIDE SEQUENCE [LARGE SCALE GENOMIC DNA]</scope>
    <source>
        <strain evidence="14 15">WAL 8301</strain>
    </source>
</reference>
<dbReference type="Pfam" id="PF07715">
    <property type="entry name" value="Plug"/>
    <property type="match status" value="1"/>
</dbReference>
<dbReference type="InterPro" id="IPR036942">
    <property type="entry name" value="Beta-barrel_TonB_sf"/>
</dbReference>
<dbReference type="InterPro" id="IPR012910">
    <property type="entry name" value="Plug_dom"/>
</dbReference>
<dbReference type="AlphaFoldDB" id="D4IK84"/>
<dbReference type="PROSITE" id="PS52016">
    <property type="entry name" value="TONB_DEPENDENT_REC_3"/>
    <property type="match status" value="1"/>
</dbReference>